<protein>
    <submittedName>
        <fullName evidence="4">Amidohydrolase family protein</fullName>
    </submittedName>
</protein>
<dbReference type="InterPro" id="IPR032466">
    <property type="entry name" value="Metal_Hydrolase"/>
</dbReference>
<comment type="caution">
    <text evidence="4">The sequence shown here is derived from an EMBL/GenBank/DDBJ whole genome shotgun (WGS) entry which is preliminary data.</text>
</comment>
<keyword evidence="2" id="KW-0732">Signal</keyword>
<feature type="chain" id="PRO_5046203362" evidence="2">
    <location>
        <begin position="28"/>
        <end position="459"/>
    </location>
</feature>
<evidence type="ECO:0000313" key="5">
    <source>
        <dbReference type="Proteomes" id="UP001596091"/>
    </source>
</evidence>
<keyword evidence="5" id="KW-1185">Reference proteome</keyword>
<dbReference type="Gene3D" id="2.30.40.10">
    <property type="entry name" value="Urease, subunit C, domain 1"/>
    <property type="match status" value="1"/>
</dbReference>
<feature type="signal peptide" evidence="2">
    <location>
        <begin position="1"/>
        <end position="27"/>
    </location>
</feature>
<dbReference type="Pfam" id="PF01979">
    <property type="entry name" value="Amidohydro_1"/>
    <property type="match status" value="1"/>
</dbReference>
<sequence length="459" mass="48813">MRYQTHSILLLALAAATVLCGSNIALAAGPTSVHQTGTIAIVGGKLLTVSHGVIENGTVIIQYGRIQAVGDPSSVKIPTDATIIDAKGLTVYPGLIDPDTTLGLTEVAADEESNDLSEPSDEIMPHMHVADAFHAETELIPVARLNGVTNAVVAPGTADSIAGQDIFIQLGGENRDEMIVGRDVALAMNYGAEQRRRGGRGGGGSFPSTRMGLITQLRQSLLDAQHYEAEQKAAEKKTDAKPGDDAKSGDKGPGKSDKRDLKLEALLPYLHGEKPVVIGVYEGYDIESIMKVAQEFHLKVILNHVTHSQEVLDEIAAYKVPVIVGPIYDFPRADERYDAVYTLPAELAKRGIKIAISSGEAGGPGGAHTVRNLPYSAGFAVAYGLPYDEALKAITLNVAEMFGFGDKLGSLDVGKLGNVVIANGDPLDVRTDVKQVFIEGVSQPMVSRQTKLRDEYSKP</sequence>
<accession>A0ABW1EBV7</accession>
<gene>
    <name evidence="4" type="ORF">ACFPT7_01120</name>
</gene>
<dbReference type="Gene3D" id="3.20.20.140">
    <property type="entry name" value="Metal-dependent hydrolases"/>
    <property type="match status" value="1"/>
</dbReference>
<dbReference type="Proteomes" id="UP001596091">
    <property type="component" value="Unassembled WGS sequence"/>
</dbReference>
<dbReference type="RefSeq" id="WP_263334919.1">
    <property type="nucleotide sequence ID" value="NZ_JAGSYH010000002.1"/>
</dbReference>
<evidence type="ECO:0000259" key="3">
    <source>
        <dbReference type="Pfam" id="PF01979"/>
    </source>
</evidence>
<feature type="domain" description="Amidohydrolase-related" evidence="3">
    <location>
        <begin position="299"/>
        <end position="440"/>
    </location>
</feature>
<evidence type="ECO:0000313" key="4">
    <source>
        <dbReference type="EMBL" id="MFC5860888.1"/>
    </source>
</evidence>
<evidence type="ECO:0000256" key="1">
    <source>
        <dbReference type="SAM" id="MobiDB-lite"/>
    </source>
</evidence>
<dbReference type="PANTHER" id="PTHR43135:SF3">
    <property type="entry name" value="ALPHA-D-RIBOSE 1-METHYLPHOSPHONATE 5-TRIPHOSPHATE DIPHOSPHATASE"/>
    <property type="match status" value="1"/>
</dbReference>
<dbReference type="InterPro" id="IPR051781">
    <property type="entry name" value="Metallo-dep_Hydrolase"/>
</dbReference>
<reference evidence="5" key="1">
    <citation type="journal article" date="2019" name="Int. J. Syst. Evol. Microbiol.">
        <title>The Global Catalogue of Microorganisms (GCM) 10K type strain sequencing project: providing services to taxonomists for standard genome sequencing and annotation.</title>
        <authorList>
            <consortium name="The Broad Institute Genomics Platform"/>
            <consortium name="The Broad Institute Genome Sequencing Center for Infectious Disease"/>
            <person name="Wu L."/>
            <person name="Ma J."/>
        </authorList>
    </citation>
    <scope>NUCLEOTIDE SEQUENCE [LARGE SCALE GENOMIC DNA]</scope>
    <source>
        <strain evidence="5">JCM 4087</strain>
    </source>
</reference>
<name>A0ABW1EBV7_9BACT</name>
<dbReference type="InterPro" id="IPR011059">
    <property type="entry name" value="Metal-dep_hydrolase_composite"/>
</dbReference>
<dbReference type="SUPFAM" id="SSF51556">
    <property type="entry name" value="Metallo-dependent hydrolases"/>
    <property type="match status" value="1"/>
</dbReference>
<evidence type="ECO:0000256" key="2">
    <source>
        <dbReference type="SAM" id="SignalP"/>
    </source>
</evidence>
<proteinExistence type="predicted"/>
<dbReference type="InterPro" id="IPR006680">
    <property type="entry name" value="Amidohydro-rel"/>
</dbReference>
<dbReference type="SUPFAM" id="SSF51338">
    <property type="entry name" value="Composite domain of metallo-dependent hydrolases"/>
    <property type="match status" value="1"/>
</dbReference>
<dbReference type="PANTHER" id="PTHR43135">
    <property type="entry name" value="ALPHA-D-RIBOSE 1-METHYLPHOSPHONATE 5-TRIPHOSPHATE DIPHOSPHATASE"/>
    <property type="match status" value="1"/>
</dbReference>
<feature type="region of interest" description="Disordered" evidence="1">
    <location>
        <begin position="229"/>
        <end position="257"/>
    </location>
</feature>
<dbReference type="EMBL" id="JBHSPH010000001">
    <property type="protein sequence ID" value="MFC5860888.1"/>
    <property type="molecule type" value="Genomic_DNA"/>
</dbReference>
<organism evidence="4 5">
    <name type="scientific">Acidicapsa dinghuensis</name>
    <dbReference type="NCBI Taxonomy" id="2218256"/>
    <lineage>
        <taxon>Bacteria</taxon>
        <taxon>Pseudomonadati</taxon>
        <taxon>Acidobacteriota</taxon>
        <taxon>Terriglobia</taxon>
        <taxon>Terriglobales</taxon>
        <taxon>Acidobacteriaceae</taxon>
        <taxon>Acidicapsa</taxon>
    </lineage>
</organism>